<reference evidence="2" key="1">
    <citation type="journal article" date="2019" name="Int. J. Syst. Evol. Microbiol.">
        <title>The Global Catalogue of Microorganisms (GCM) 10K type strain sequencing project: providing services to taxonomists for standard genome sequencing and annotation.</title>
        <authorList>
            <consortium name="The Broad Institute Genomics Platform"/>
            <consortium name="The Broad Institute Genome Sequencing Center for Infectious Disease"/>
            <person name="Wu L."/>
            <person name="Ma J."/>
        </authorList>
    </citation>
    <scope>NUCLEOTIDE SEQUENCE [LARGE SCALE GENOMIC DNA]</scope>
    <source>
        <strain evidence="2">CCUG 60529</strain>
    </source>
</reference>
<sequence>MKKWLILILLCVVAFISYRYVYQDHRDIAAETSIYKISALDLANEFEIDPLSSENKYLNKTIEVNGNVSDKNVQNITIDGKVFCQFSNKIQENLNTKHVTIKGRFIGYDDLLEQVKLDQCIIID</sequence>
<keyword evidence="2" id="KW-1185">Reference proteome</keyword>
<proteinExistence type="predicted"/>
<gene>
    <name evidence="1" type="ORF">ACFQ0I_09695</name>
</gene>
<dbReference type="EMBL" id="JBHTIB010000012">
    <property type="protein sequence ID" value="MFD0836037.1"/>
    <property type="molecule type" value="Genomic_DNA"/>
</dbReference>
<evidence type="ECO:0000313" key="2">
    <source>
        <dbReference type="Proteomes" id="UP001597011"/>
    </source>
</evidence>
<comment type="caution">
    <text evidence="1">The sequence shown here is derived from an EMBL/GenBank/DDBJ whole genome shotgun (WGS) entry which is preliminary data.</text>
</comment>
<protein>
    <recommendedName>
        <fullName evidence="3">Nucleic acid binding protein</fullName>
    </recommendedName>
</protein>
<name>A0ABW3BU76_9FLAO</name>
<evidence type="ECO:0008006" key="3">
    <source>
        <dbReference type="Google" id="ProtNLM"/>
    </source>
</evidence>
<dbReference type="Pfam" id="PF12869">
    <property type="entry name" value="tRNA_anti-like"/>
    <property type="match status" value="1"/>
</dbReference>
<dbReference type="RefSeq" id="WP_379941695.1">
    <property type="nucleotide sequence ID" value="NZ_JBHTIB010000012.1"/>
</dbReference>
<accession>A0ABW3BU76</accession>
<dbReference type="Proteomes" id="UP001597011">
    <property type="component" value="Unassembled WGS sequence"/>
</dbReference>
<dbReference type="InterPro" id="IPR024422">
    <property type="entry name" value="Protein_unknown_function_OB"/>
</dbReference>
<evidence type="ECO:0000313" key="1">
    <source>
        <dbReference type="EMBL" id="MFD0836037.1"/>
    </source>
</evidence>
<organism evidence="1 2">
    <name type="scientific">Mariniflexile aquimaris</name>
    <dbReference type="NCBI Taxonomy" id="881009"/>
    <lineage>
        <taxon>Bacteria</taxon>
        <taxon>Pseudomonadati</taxon>
        <taxon>Bacteroidota</taxon>
        <taxon>Flavobacteriia</taxon>
        <taxon>Flavobacteriales</taxon>
        <taxon>Flavobacteriaceae</taxon>
        <taxon>Mariniflexile</taxon>
    </lineage>
</organism>